<sequence>MAPQPYPYGDITVVELVPLNLRFVWLGFLLIYKVLAFPFSHQYTFKRTLWRTFVRTVAPNSTLRQMQWVSPRVAVMYERFINSSSGKNLEIIHEDVGEGASLHWIGPKKNEHTILYLHGGGYVLPALDGHFLMVDYWRTEAKRKYGVNLSVAFLEYSLINHAPWPAQLHQGILAVNHILTSGIPPSALVIAGDSAGGHLIAALFAHMLHPHPSGLPSVTPLAFPLAGAALISPWMSFSEAAPSFARNAHRELLPLKTLRRWADLIKASRPVGLEDGPWFEPATAEPDWWAGLAGIVEHILYAAGDGEVMVDDAVVAAERMREGAGKKLQLDVFIQPGGGHNEPLAEMASGEVPGVMSQRVVDWLGELWGQ</sequence>
<gene>
    <name evidence="4" type="ORF">DFH07DRAFT_856201</name>
</gene>
<organism evidence="4 5">
    <name type="scientific">Mycena maculata</name>
    <dbReference type="NCBI Taxonomy" id="230809"/>
    <lineage>
        <taxon>Eukaryota</taxon>
        <taxon>Fungi</taxon>
        <taxon>Dikarya</taxon>
        <taxon>Basidiomycota</taxon>
        <taxon>Agaricomycotina</taxon>
        <taxon>Agaricomycetes</taxon>
        <taxon>Agaricomycetidae</taxon>
        <taxon>Agaricales</taxon>
        <taxon>Marasmiineae</taxon>
        <taxon>Mycenaceae</taxon>
        <taxon>Mycena</taxon>
    </lineage>
</organism>
<dbReference type="Pfam" id="PF07859">
    <property type="entry name" value="Abhydrolase_3"/>
    <property type="match status" value="1"/>
</dbReference>
<dbReference type="InterPro" id="IPR029058">
    <property type="entry name" value="AB_hydrolase_fold"/>
</dbReference>
<evidence type="ECO:0000259" key="3">
    <source>
        <dbReference type="Pfam" id="PF07859"/>
    </source>
</evidence>
<dbReference type="SUPFAM" id="SSF53474">
    <property type="entry name" value="alpha/beta-Hydrolases"/>
    <property type="match status" value="1"/>
</dbReference>
<evidence type="ECO:0000256" key="1">
    <source>
        <dbReference type="ARBA" id="ARBA00022801"/>
    </source>
</evidence>
<dbReference type="PANTHER" id="PTHR48081:SF31">
    <property type="entry name" value="STERYL ACETYL HYDROLASE MUG81-RELATED"/>
    <property type="match status" value="1"/>
</dbReference>
<comment type="caution">
    <text evidence="4">The sequence shown here is derived from an EMBL/GenBank/DDBJ whole genome shotgun (WGS) entry which is preliminary data.</text>
</comment>
<keyword evidence="2" id="KW-0472">Membrane</keyword>
<keyword evidence="2" id="KW-1133">Transmembrane helix</keyword>
<proteinExistence type="predicted"/>
<dbReference type="InterPro" id="IPR013094">
    <property type="entry name" value="AB_hydrolase_3"/>
</dbReference>
<feature type="transmembrane region" description="Helical" evidence="2">
    <location>
        <begin position="23"/>
        <end position="41"/>
    </location>
</feature>
<dbReference type="Gene3D" id="3.40.50.1820">
    <property type="entry name" value="alpha/beta hydrolase"/>
    <property type="match status" value="1"/>
</dbReference>
<feature type="domain" description="Alpha/beta hydrolase fold-3" evidence="3">
    <location>
        <begin position="114"/>
        <end position="333"/>
    </location>
</feature>
<keyword evidence="2" id="KW-0812">Transmembrane</keyword>
<keyword evidence="5" id="KW-1185">Reference proteome</keyword>
<accession>A0AAD7HLB3</accession>
<evidence type="ECO:0000313" key="4">
    <source>
        <dbReference type="EMBL" id="KAJ7723093.1"/>
    </source>
</evidence>
<evidence type="ECO:0000256" key="2">
    <source>
        <dbReference type="SAM" id="Phobius"/>
    </source>
</evidence>
<protein>
    <submittedName>
        <fullName evidence="4">Alpha/Beta hydrolase protein</fullName>
    </submittedName>
</protein>
<dbReference type="Proteomes" id="UP001215280">
    <property type="component" value="Unassembled WGS sequence"/>
</dbReference>
<reference evidence="4" key="1">
    <citation type="submission" date="2023-03" db="EMBL/GenBank/DDBJ databases">
        <title>Massive genome expansion in bonnet fungi (Mycena s.s.) driven by repeated elements and novel gene families across ecological guilds.</title>
        <authorList>
            <consortium name="Lawrence Berkeley National Laboratory"/>
            <person name="Harder C.B."/>
            <person name="Miyauchi S."/>
            <person name="Viragh M."/>
            <person name="Kuo A."/>
            <person name="Thoen E."/>
            <person name="Andreopoulos B."/>
            <person name="Lu D."/>
            <person name="Skrede I."/>
            <person name="Drula E."/>
            <person name="Henrissat B."/>
            <person name="Morin E."/>
            <person name="Kohler A."/>
            <person name="Barry K."/>
            <person name="LaButti K."/>
            <person name="Morin E."/>
            <person name="Salamov A."/>
            <person name="Lipzen A."/>
            <person name="Mereny Z."/>
            <person name="Hegedus B."/>
            <person name="Baldrian P."/>
            <person name="Stursova M."/>
            <person name="Weitz H."/>
            <person name="Taylor A."/>
            <person name="Grigoriev I.V."/>
            <person name="Nagy L.G."/>
            <person name="Martin F."/>
            <person name="Kauserud H."/>
        </authorList>
    </citation>
    <scope>NUCLEOTIDE SEQUENCE</scope>
    <source>
        <strain evidence="4">CBHHK188m</strain>
    </source>
</reference>
<name>A0AAD7HLB3_9AGAR</name>
<evidence type="ECO:0000313" key="5">
    <source>
        <dbReference type="Proteomes" id="UP001215280"/>
    </source>
</evidence>
<dbReference type="InterPro" id="IPR050300">
    <property type="entry name" value="GDXG_lipolytic_enzyme"/>
</dbReference>
<dbReference type="AlphaFoldDB" id="A0AAD7HLB3"/>
<keyword evidence="1 4" id="KW-0378">Hydrolase</keyword>
<dbReference type="EMBL" id="JARJLG010000251">
    <property type="protein sequence ID" value="KAJ7723093.1"/>
    <property type="molecule type" value="Genomic_DNA"/>
</dbReference>
<dbReference type="PANTHER" id="PTHR48081">
    <property type="entry name" value="AB HYDROLASE SUPERFAMILY PROTEIN C4A8.06C"/>
    <property type="match status" value="1"/>
</dbReference>
<dbReference type="GO" id="GO:0016787">
    <property type="term" value="F:hydrolase activity"/>
    <property type="evidence" value="ECO:0007669"/>
    <property type="project" value="UniProtKB-KW"/>
</dbReference>